<keyword evidence="2" id="KW-0812">Transmembrane</keyword>
<keyword evidence="2" id="KW-0472">Membrane</keyword>
<proteinExistence type="predicted"/>
<accession>A0ABP4CAJ9</accession>
<evidence type="ECO:0000256" key="2">
    <source>
        <dbReference type="SAM" id="Phobius"/>
    </source>
</evidence>
<feature type="compositionally biased region" description="Basic residues" evidence="1">
    <location>
        <begin position="148"/>
        <end position="161"/>
    </location>
</feature>
<organism evidence="3 4">
    <name type="scientific">Actinocorallia libanotica</name>
    <dbReference type="NCBI Taxonomy" id="46162"/>
    <lineage>
        <taxon>Bacteria</taxon>
        <taxon>Bacillati</taxon>
        <taxon>Actinomycetota</taxon>
        <taxon>Actinomycetes</taxon>
        <taxon>Streptosporangiales</taxon>
        <taxon>Thermomonosporaceae</taxon>
        <taxon>Actinocorallia</taxon>
    </lineage>
</organism>
<dbReference type="Proteomes" id="UP001500665">
    <property type="component" value="Unassembled WGS sequence"/>
</dbReference>
<sequence length="348" mass="37809">MNPASRSQRALTVVGFLAAAGLTAGAFVLSYDALRLLALAGLNGDNADRFGRYYPVVYDGLVAFALLAVFVARDSAWWVRWTRWLVLLVLVAGGIAASVQHALWGFASIEGTALEAGVASGPWVAALLAIWLWMSMIRQLRDGAAQRRTGRRASGRHRPSRTVKAGDRPGRNDDAPALIPGLVVERPAGDRPEEPVEDRPERQTDPLPLPTAEDLPEEYREPAEPEPEPDPGPWDTPWPDGARDAHEAEPPDDEEPPAPPRPPLSLPTDVKLVGRKEDAPEPDENTLNSTTQPDFPLPGDREPVEDRPGEDLPDEGDAETPEDWAAYSPERNPPSGTFRSGPLPPGRD</sequence>
<gene>
    <name evidence="3" type="ORF">GCM10009550_56520</name>
</gene>
<evidence type="ECO:0008006" key="5">
    <source>
        <dbReference type="Google" id="ProtNLM"/>
    </source>
</evidence>
<comment type="caution">
    <text evidence="3">The sequence shown here is derived from an EMBL/GenBank/DDBJ whole genome shotgun (WGS) entry which is preliminary data.</text>
</comment>
<feature type="compositionally biased region" description="Basic and acidic residues" evidence="1">
    <location>
        <begin position="187"/>
        <end position="204"/>
    </location>
</feature>
<feature type="transmembrane region" description="Helical" evidence="2">
    <location>
        <begin position="54"/>
        <end position="72"/>
    </location>
</feature>
<name>A0ABP4CAJ9_9ACTN</name>
<feature type="compositionally biased region" description="Basic and acidic residues" evidence="1">
    <location>
        <begin position="164"/>
        <end position="174"/>
    </location>
</feature>
<keyword evidence="4" id="KW-1185">Reference proteome</keyword>
<feature type="compositionally biased region" description="Basic and acidic residues" evidence="1">
    <location>
        <begin position="299"/>
        <end position="310"/>
    </location>
</feature>
<feature type="transmembrane region" description="Helical" evidence="2">
    <location>
        <begin position="84"/>
        <end position="104"/>
    </location>
</feature>
<feature type="transmembrane region" description="Helical" evidence="2">
    <location>
        <begin position="116"/>
        <end position="134"/>
    </location>
</feature>
<reference evidence="4" key="1">
    <citation type="journal article" date="2019" name="Int. J. Syst. Evol. Microbiol.">
        <title>The Global Catalogue of Microorganisms (GCM) 10K type strain sequencing project: providing services to taxonomists for standard genome sequencing and annotation.</title>
        <authorList>
            <consortium name="The Broad Institute Genomics Platform"/>
            <consortium name="The Broad Institute Genome Sequencing Center for Infectious Disease"/>
            <person name="Wu L."/>
            <person name="Ma J."/>
        </authorList>
    </citation>
    <scope>NUCLEOTIDE SEQUENCE [LARGE SCALE GENOMIC DNA]</scope>
    <source>
        <strain evidence="4">JCM 10696</strain>
    </source>
</reference>
<dbReference type="EMBL" id="BAAAHH010000027">
    <property type="protein sequence ID" value="GAA0962438.1"/>
    <property type="molecule type" value="Genomic_DNA"/>
</dbReference>
<protein>
    <recommendedName>
        <fullName evidence="5">DUF2637 domain-containing protein</fullName>
    </recommendedName>
</protein>
<evidence type="ECO:0000256" key="1">
    <source>
        <dbReference type="SAM" id="MobiDB-lite"/>
    </source>
</evidence>
<evidence type="ECO:0000313" key="3">
    <source>
        <dbReference type="EMBL" id="GAA0962438.1"/>
    </source>
</evidence>
<evidence type="ECO:0000313" key="4">
    <source>
        <dbReference type="Proteomes" id="UP001500665"/>
    </source>
</evidence>
<feature type="compositionally biased region" description="Acidic residues" evidence="1">
    <location>
        <begin position="311"/>
        <end position="322"/>
    </location>
</feature>
<keyword evidence="2" id="KW-1133">Transmembrane helix</keyword>
<feature type="region of interest" description="Disordered" evidence="1">
    <location>
        <begin position="145"/>
        <end position="348"/>
    </location>
</feature>
<dbReference type="RefSeq" id="WP_344244032.1">
    <property type="nucleotide sequence ID" value="NZ_BAAAHH010000027.1"/>
</dbReference>